<dbReference type="GO" id="GO:0009378">
    <property type="term" value="F:four-way junction helicase activity"/>
    <property type="evidence" value="ECO:0007669"/>
    <property type="project" value="TreeGrafter"/>
</dbReference>
<feature type="compositionally biased region" description="Polar residues" evidence="6">
    <location>
        <begin position="1503"/>
        <end position="1516"/>
    </location>
</feature>
<dbReference type="GO" id="GO:0043138">
    <property type="term" value="F:3'-5' DNA helicase activity"/>
    <property type="evidence" value="ECO:0007669"/>
    <property type="project" value="UniProtKB-EC"/>
</dbReference>
<dbReference type="SMART" id="SM00490">
    <property type="entry name" value="HELICc"/>
    <property type="match status" value="1"/>
</dbReference>
<evidence type="ECO:0000256" key="1">
    <source>
        <dbReference type="ARBA" id="ARBA00005446"/>
    </source>
</evidence>
<feature type="compositionally biased region" description="Low complexity" evidence="6">
    <location>
        <begin position="1385"/>
        <end position="1411"/>
    </location>
</feature>
<dbReference type="Proteomes" id="UP000077521">
    <property type="component" value="Unassembled WGS sequence"/>
</dbReference>
<keyword evidence="2" id="KW-0547">Nucleotide-binding</keyword>
<reference evidence="7" key="2">
    <citation type="journal article" date="2019" name="IMA Fungus">
        <title>Genome sequencing and comparison of five Tilletia species to identify candidate genes for the detection of regulated species infecting wheat.</title>
        <authorList>
            <person name="Nguyen H.D.T."/>
            <person name="Sultana T."/>
            <person name="Kesanakurti P."/>
            <person name="Hambleton S."/>
        </authorList>
    </citation>
    <scope>NUCLEOTIDE SEQUENCE</scope>
    <source>
        <strain evidence="7">DAOMC 236416</strain>
    </source>
</reference>
<dbReference type="PANTHER" id="PTHR13710:SF154">
    <property type="entry name" value="RECQ HELICASE, PUTATIVE (AFU_ORTHOLOGUE AFUA_6G14720)-RELATED"/>
    <property type="match status" value="1"/>
</dbReference>
<dbReference type="Pfam" id="PF00270">
    <property type="entry name" value="DEAD"/>
    <property type="match status" value="1"/>
</dbReference>
<protein>
    <recommendedName>
        <fullName evidence="5">DNA 3'-5' helicase</fullName>
        <ecNumber evidence="5">5.6.2.4</ecNumber>
    </recommendedName>
</protein>
<dbReference type="InterPro" id="IPR027417">
    <property type="entry name" value="P-loop_NTPase"/>
</dbReference>
<dbReference type="GO" id="GO:0005524">
    <property type="term" value="F:ATP binding"/>
    <property type="evidence" value="ECO:0007669"/>
    <property type="project" value="UniProtKB-KW"/>
</dbReference>
<feature type="region of interest" description="Disordered" evidence="6">
    <location>
        <begin position="1385"/>
        <end position="1552"/>
    </location>
</feature>
<dbReference type="InterPro" id="IPR022698">
    <property type="entry name" value="OrsD"/>
</dbReference>
<evidence type="ECO:0000313" key="8">
    <source>
        <dbReference type="Proteomes" id="UP000077521"/>
    </source>
</evidence>
<evidence type="ECO:0000256" key="4">
    <source>
        <dbReference type="ARBA" id="ARBA00034617"/>
    </source>
</evidence>
<dbReference type="GO" id="GO:0000724">
    <property type="term" value="P:double-strand break repair via homologous recombination"/>
    <property type="evidence" value="ECO:0007669"/>
    <property type="project" value="TreeGrafter"/>
</dbReference>
<feature type="compositionally biased region" description="Acidic residues" evidence="6">
    <location>
        <begin position="906"/>
        <end position="916"/>
    </location>
</feature>
<comment type="catalytic activity">
    <reaction evidence="4">
        <text>Couples ATP hydrolysis with the unwinding of duplex DNA by translocating in the 3'-5' direction.</text>
        <dbReference type="EC" id="5.6.2.4"/>
    </reaction>
</comment>
<dbReference type="GO" id="GO:0003676">
    <property type="term" value="F:nucleic acid binding"/>
    <property type="evidence" value="ECO:0007669"/>
    <property type="project" value="InterPro"/>
</dbReference>
<feature type="compositionally biased region" description="Low complexity" evidence="6">
    <location>
        <begin position="1532"/>
        <end position="1552"/>
    </location>
</feature>
<evidence type="ECO:0000256" key="3">
    <source>
        <dbReference type="ARBA" id="ARBA00022840"/>
    </source>
</evidence>
<keyword evidence="3" id="KW-0067">ATP-binding</keyword>
<comment type="caution">
    <text evidence="7">The sequence shown here is derived from an EMBL/GenBank/DDBJ whole genome shotgun (WGS) entry which is preliminary data.</text>
</comment>
<dbReference type="PROSITE" id="PS51194">
    <property type="entry name" value="HELICASE_CTER"/>
    <property type="match status" value="1"/>
</dbReference>
<feature type="compositionally biased region" description="Low complexity" evidence="6">
    <location>
        <begin position="1451"/>
        <end position="1469"/>
    </location>
</feature>
<proteinExistence type="inferred from homology"/>
<evidence type="ECO:0000313" key="7">
    <source>
        <dbReference type="EMBL" id="KAE8244162.1"/>
    </source>
</evidence>
<keyword evidence="8" id="KW-1185">Reference proteome</keyword>
<dbReference type="Gene3D" id="3.40.50.300">
    <property type="entry name" value="P-loop containing nucleotide triphosphate hydrolases"/>
    <property type="match status" value="2"/>
</dbReference>
<evidence type="ECO:0000256" key="5">
    <source>
        <dbReference type="ARBA" id="ARBA00034808"/>
    </source>
</evidence>
<dbReference type="SMART" id="SM00487">
    <property type="entry name" value="DEXDc"/>
    <property type="match status" value="1"/>
</dbReference>
<feature type="compositionally biased region" description="Pro residues" evidence="6">
    <location>
        <begin position="1485"/>
        <end position="1500"/>
    </location>
</feature>
<evidence type="ECO:0000256" key="6">
    <source>
        <dbReference type="SAM" id="MobiDB-lite"/>
    </source>
</evidence>
<dbReference type="Pfam" id="PF00271">
    <property type="entry name" value="Helicase_C"/>
    <property type="match status" value="1"/>
</dbReference>
<dbReference type="EC" id="5.6.2.4" evidence="5"/>
<comment type="similarity">
    <text evidence="1">Belongs to the helicase family. RecQ subfamily.</text>
</comment>
<sequence length="1738" mass="187327">MSGSLPFSSQGSNFSTLSAAKTFVSQSGFRLHEDPVVLICAACQVVVDLRFSSRFRVHCSKSNVHDDIDCDRIWAALEKMKDDGVTFAPINTLPAPSTDEPISGLPIHKGSRCSICGLLSTSSKAIDTHRRDAHNRAGQTLPETVQTWTRKGSVWAVKEDVRVQADLVDAFDQLLADVGYSAQSDPAASAGLSSAADRGWERIAGWNTILGGRDRTALVDMIRDPSEIDDPEHILLSPPPGQSLVLVDFTDIKTLQLAHDTLYDTISSWFRQLNSGLSKLAPAFRQLLFSHEPSEGGGVKGSVRCFDLADYQSVHRYSVLWTSVCIFLWSLWRQYSFHNEVDSSHQNPLTLKLVSSFPIVQHEAIDFACEALDEALWTAVQQGSSGQDAQHALIIAVANLSHAIASVPLHDIGVDSPLLVASAVLAIDSKEEYALRPVASHSRVMSMLVWSLKASVWGWHRLVNPSADNQAIIAGFHAVRNQLLVFGKTTLVAEALFTQHAYAMQVARKAVGAKSFSWSEDGSMVATEGELIRMVDLSAYIREQVLEAARRTLAIFTLLGLDPVENSAHYQADQLRDDLSSLSTDWSFASHPSNKALKTAAMAFKQAAVRFCFPVSSDSSAPELDSTCTKTLLSAVDLAQRAAFLAIFVSTGHCPRVQDLISATYKNQYSSKRDLFLGPNGQLSITLGSHKTGYRENVLTARFLSPLMSDVVGTLVSIIRPAIDQIRALSAKVSPSPLLFAMKSGDAVDWRDISNWLSRQTLALGLGVSLGPLAFRQLTAAVVTRHFSSTERRKFMLEQEGGLSQSDEDGGLDDEVQDLVDSDLPNVLHRQAAHSVRTAQAHYGRDASMAAAPLSGDKMTQFQQASKAWRAYHGVDDGLPSSLGDVHRLSQDASEGVDEGSNQTDEGGEDQSGEQVEDVKVSESGLVFRTTGPKVQQVFALSPAAHPSKSGEGHSSTHLLALLSKLRGVRTRSFSLREQEIAIRVALSSPPINLLACLPTSAGKTAIWQLLALLHPLVIIILPFLALIHDAQGRAASSGLRSHAWTSGDSESTIPADVQVVFVTPERLLTPSCSQFAAGLNLQDRLGAMVFDEAHVYLHDDYRASTHAVSKATVLPHLRYIFLSGTVAPFLEQTLADRLNLGSLTVVRALTVRPNIKYQVTADDAVVMGQDGLEDRLIELGVDAVNKHQLESGQGGGVLVICRTREMAYKLGGALSCGVYVSESEGTPEAEAAMDAMKQFLKKTTSILVGTSAAGTGIHRDDLRAVIHVGLPWQKVDFAQQSGRAGRDGLRAISSILTHTTEIRQQQEGHIEQDSFSILDFVTTTGCRRATLSAVLDGDAIGCLAVEDGVLCDNCDRDMEEALEGVGMAIEMKEEEEEGYMMESGGVLWSDSPGVPSSIPAASSSSTRSSMAPPPVPLPRHSTPTSQPVPKRRRMNPLTSATRAIALTPEPSSSQISVRSPSMVSSPVSRLASDESQVLQEGPFAAPPPPSQYMPTPPRASQPRRSGSASMSSAPPQRSGVGALRSGSHSMRLVSSATASSSRLPAPAPSSVPGAFTSASNILARNQAGVDRQATEGQVAGLVEELKGQCAVCFVQDCDFNHAPGRCPNFPYASGNVSQIGRWSSRLKFDSNYSACFGCAMPLETCKLARGGVTCTGSTHPTAVREITLALVDDPTLFQRAMGEVRRNRPGFALTPPTPGGSVPTDWRKKVGEFNNRYWQGWVLVEALLVGAKGRRRL</sequence>
<dbReference type="GO" id="GO:0005694">
    <property type="term" value="C:chromosome"/>
    <property type="evidence" value="ECO:0007669"/>
    <property type="project" value="TreeGrafter"/>
</dbReference>
<accession>A0A177T501</accession>
<dbReference type="EMBL" id="LWDF02000702">
    <property type="protein sequence ID" value="KAE8244162.1"/>
    <property type="molecule type" value="Genomic_DNA"/>
</dbReference>
<evidence type="ECO:0000256" key="2">
    <source>
        <dbReference type="ARBA" id="ARBA00022741"/>
    </source>
</evidence>
<dbReference type="InterPro" id="IPR001650">
    <property type="entry name" value="Helicase_C-like"/>
</dbReference>
<dbReference type="PROSITE" id="PS51192">
    <property type="entry name" value="HELICASE_ATP_BIND_1"/>
    <property type="match status" value="1"/>
</dbReference>
<dbReference type="Pfam" id="PF12013">
    <property type="entry name" value="OrsD"/>
    <property type="match status" value="1"/>
</dbReference>
<organism evidence="7 8">
    <name type="scientific">Tilletia indica</name>
    <dbReference type="NCBI Taxonomy" id="43049"/>
    <lineage>
        <taxon>Eukaryota</taxon>
        <taxon>Fungi</taxon>
        <taxon>Dikarya</taxon>
        <taxon>Basidiomycota</taxon>
        <taxon>Ustilaginomycotina</taxon>
        <taxon>Exobasidiomycetes</taxon>
        <taxon>Tilletiales</taxon>
        <taxon>Tilletiaceae</taxon>
        <taxon>Tilletia</taxon>
    </lineage>
</organism>
<name>A0A177T501_9BASI</name>
<reference evidence="7" key="1">
    <citation type="submission" date="2016-04" db="EMBL/GenBank/DDBJ databases">
        <authorList>
            <person name="Nguyen H.D."/>
            <person name="Samba Siva P."/>
            <person name="Cullis J."/>
            <person name="Levesque C.A."/>
            <person name="Hambleton S."/>
        </authorList>
    </citation>
    <scope>NUCLEOTIDE SEQUENCE</scope>
    <source>
        <strain evidence="7">DAOMC 236416</strain>
    </source>
</reference>
<dbReference type="InterPro" id="IPR014001">
    <property type="entry name" value="Helicase_ATP-bd"/>
</dbReference>
<dbReference type="GO" id="GO:0005737">
    <property type="term" value="C:cytoplasm"/>
    <property type="evidence" value="ECO:0007669"/>
    <property type="project" value="TreeGrafter"/>
</dbReference>
<dbReference type="SUPFAM" id="SSF52540">
    <property type="entry name" value="P-loop containing nucleoside triphosphate hydrolases"/>
    <property type="match status" value="1"/>
</dbReference>
<dbReference type="InterPro" id="IPR011545">
    <property type="entry name" value="DEAD/DEAH_box_helicase_dom"/>
</dbReference>
<dbReference type="PANTHER" id="PTHR13710">
    <property type="entry name" value="DNA HELICASE RECQ FAMILY MEMBER"/>
    <property type="match status" value="1"/>
</dbReference>
<gene>
    <name evidence="7" type="ORF">A4X13_0g6792</name>
</gene>
<feature type="region of interest" description="Disordered" evidence="6">
    <location>
        <begin position="891"/>
        <end position="919"/>
    </location>
</feature>